<dbReference type="AlphaFoldDB" id="A0A9W4SAN8"/>
<dbReference type="Gene3D" id="3.40.50.150">
    <property type="entry name" value="Vaccinia Virus protein VP39"/>
    <property type="match status" value="2"/>
</dbReference>
<organism evidence="3 4">
    <name type="scientific">Funneliformis geosporum</name>
    <dbReference type="NCBI Taxonomy" id="1117311"/>
    <lineage>
        <taxon>Eukaryota</taxon>
        <taxon>Fungi</taxon>
        <taxon>Fungi incertae sedis</taxon>
        <taxon>Mucoromycota</taxon>
        <taxon>Glomeromycotina</taxon>
        <taxon>Glomeromycetes</taxon>
        <taxon>Glomerales</taxon>
        <taxon>Glomeraceae</taxon>
        <taxon>Funneliformis</taxon>
    </lineage>
</organism>
<dbReference type="SUPFAM" id="SSF53335">
    <property type="entry name" value="S-adenosyl-L-methionine-dependent methyltransferases"/>
    <property type="match status" value="2"/>
</dbReference>
<dbReference type="CDD" id="cd02440">
    <property type="entry name" value="AdoMet_MTases"/>
    <property type="match status" value="2"/>
</dbReference>
<dbReference type="PANTHER" id="PTHR43591">
    <property type="entry name" value="METHYLTRANSFERASE"/>
    <property type="match status" value="1"/>
</dbReference>
<proteinExistence type="predicted"/>
<accession>A0A9W4SAN8</accession>
<evidence type="ECO:0000259" key="2">
    <source>
        <dbReference type="Pfam" id="PF13847"/>
    </source>
</evidence>
<dbReference type="Proteomes" id="UP001153678">
    <property type="component" value="Unassembled WGS sequence"/>
</dbReference>
<dbReference type="Pfam" id="PF13847">
    <property type="entry name" value="Methyltransf_31"/>
    <property type="match status" value="1"/>
</dbReference>
<evidence type="ECO:0000259" key="1">
    <source>
        <dbReference type="Pfam" id="PF08241"/>
    </source>
</evidence>
<protein>
    <submittedName>
        <fullName evidence="3">7531_t:CDS:1</fullName>
    </submittedName>
</protein>
<evidence type="ECO:0000313" key="4">
    <source>
        <dbReference type="Proteomes" id="UP001153678"/>
    </source>
</evidence>
<dbReference type="InterPro" id="IPR029063">
    <property type="entry name" value="SAM-dependent_MTases_sf"/>
</dbReference>
<dbReference type="GO" id="GO:0008757">
    <property type="term" value="F:S-adenosylmethionine-dependent methyltransferase activity"/>
    <property type="evidence" value="ECO:0007669"/>
    <property type="project" value="InterPro"/>
</dbReference>
<dbReference type="EMBL" id="CAMKVN010000005">
    <property type="protein sequence ID" value="CAI2161465.1"/>
    <property type="molecule type" value="Genomic_DNA"/>
</dbReference>
<comment type="caution">
    <text evidence="3">The sequence shown here is derived from an EMBL/GenBank/DDBJ whole genome shotgun (WGS) entry which is preliminary data.</text>
</comment>
<sequence>MGNKVSSQRYQASKLLDTNKQLTTANVIETNEKSTETKDFKYYFNNDNNIHRQHDLYFLKKHLFQCGISSPIKEKLITGCKVLDLGCGPATFLLDLAVQYPDSKFLGVDIEPLFPSEIKPKNLKFKIVDILQRLPFLDNEFDFVHTEAVLFLLPSEKIDFLINEMIRITKPNGYIEICESIFNNQSKGIGEKFGHLLHGFGLVSKLHKADIKVALKLSQMLAAKSNIHKSSVNDKLVVVGKNGGKLGVIMQDILTWFNNSSELFVVDICRQLNLTKEQYDQLVVDAFNELNFTCPEMTLHLAVQYPNSKFIGVDIEPIFPNEIKPKNLEFKIADILQKLPFPDNEFDLVHLESVLCSTKSTKTEIVLNEMVRVSKPNGYIEVGETFIYKDVGEKLCYILHGLDLVSALYGVEKFIGLKLPEIVTKISNIKNIKVEDRAIIIGKNGGKLGMISKDLLAWFDDENSGNLFVNEICEQLELTREQYHVLLKDIYNELECTSPEMTFRRVYAQKIS</sequence>
<keyword evidence="4" id="KW-1185">Reference proteome</keyword>
<name>A0A9W4SAN8_9GLOM</name>
<feature type="domain" description="Methyltransferase" evidence="2">
    <location>
        <begin position="79"/>
        <end position="180"/>
    </location>
</feature>
<dbReference type="OrthoDB" id="2013972at2759"/>
<evidence type="ECO:0000313" key="3">
    <source>
        <dbReference type="EMBL" id="CAI2161465.1"/>
    </source>
</evidence>
<dbReference type="InterPro" id="IPR013216">
    <property type="entry name" value="Methyltransf_11"/>
</dbReference>
<gene>
    <name evidence="3" type="ORF">FWILDA_LOCUS62</name>
</gene>
<dbReference type="Pfam" id="PF08241">
    <property type="entry name" value="Methyltransf_11"/>
    <property type="match status" value="1"/>
</dbReference>
<reference evidence="3" key="1">
    <citation type="submission" date="2022-08" db="EMBL/GenBank/DDBJ databases">
        <authorList>
            <person name="Kallberg Y."/>
            <person name="Tangrot J."/>
            <person name="Rosling A."/>
        </authorList>
    </citation>
    <scope>NUCLEOTIDE SEQUENCE</scope>
    <source>
        <strain evidence="3">Wild A</strain>
    </source>
</reference>
<feature type="domain" description="Methyltransferase type 11" evidence="1">
    <location>
        <begin position="299"/>
        <end position="380"/>
    </location>
</feature>
<dbReference type="InterPro" id="IPR025714">
    <property type="entry name" value="Methyltranfer_dom"/>
</dbReference>